<dbReference type="SUPFAM" id="SSF101898">
    <property type="entry name" value="NHL repeat"/>
    <property type="match status" value="1"/>
</dbReference>
<dbReference type="Proteomes" id="UP000001036">
    <property type="component" value="Chromosome"/>
</dbReference>
<dbReference type="InterPro" id="IPR011042">
    <property type="entry name" value="6-blade_b-propeller_TolB-like"/>
</dbReference>
<dbReference type="HOGENOM" id="CLU_018570_2_0_6"/>
<keyword evidence="3" id="KW-1185">Reference proteome</keyword>
<dbReference type="RefSeq" id="WP_012486505.1">
    <property type="nucleotide sequence ID" value="NC_010995.1"/>
</dbReference>
<protein>
    <submittedName>
        <fullName evidence="2">Tat (Twin-arginine translocation) pathway signal sequence domain protein</fullName>
    </submittedName>
</protein>
<dbReference type="Pfam" id="PF05787">
    <property type="entry name" value="PhoX"/>
    <property type="match status" value="1"/>
</dbReference>
<proteinExistence type="predicted"/>
<evidence type="ECO:0000313" key="2">
    <source>
        <dbReference type="EMBL" id="ACE86186.1"/>
    </source>
</evidence>
<dbReference type="AlphaFoldDB" id="B3PKT7"/>
<gene>
    <name evidence="2" type="ordered locus">CJA_0844</name>
</gene>
<dbReference type="EMBL" id="CP000934">
    <property type="protein sequence ID" value="ACE86186.1"/>
    <property type="molecule type" value="Genomic_DNA"/>
</dbReference>
<dbReference type="OrthoDB" id="9801383at2"/>
<accession>B3PKT7</accession>
<dbReference type="Gene3D" id="2.120.10.30">
    <property type="entry name" value="TolB, C-terminal domain"/>
    <property type="match status" value="1"/>
</dbReference>
<dbReference type="eggNOG" id="COG3211">
    <property type="taxonomic scope" value="Bacteria"/>
</dbReference>
<name>B3PKT7_CELJU</name>
<dbReference type="PANTHER" id="PTHR35399:SF2">
    <property type="entry name" value="DUF839 DOMAIN-CONTAINING PROTEIN"/>
    <property type="match status" value="1"/>
</dbReference>
<sequence>MFHSPTPALTPDPDDIPVNPSTQPWLDRVAANRRQLLKGSLGLALGSFLGSSLGGCSGGGLPSNPGRRASPVIGFQSVPLQLAEDFDRVVVAEGYEAKPFFSWGDPVVDGAVAWRADGQNTWQEQQLQAGQNHDGMAFFPFADAPNDHGLLVINHEYTNDTLHPQGPTLTRSADGRLLRPADEVRKEQMAHGVSVIEIRRDARGEWQRIFPSRYNRRLTMHTPMQLTGPVAGTEWVKTRDDPTGLQVLGTLNNCSMGKTPWGTYLVCEENWHNYFVNRNTQDWQARTSHRRHGIATGAHSSKYCWESVDPRFDATPHPDEPHQGYVNEPHRFGWVVEFDPFDPLAIPQKRTALGRYARECATLSLAQDGRVAIYSGDDTRGEYIYKFVTEAAYQPAQPLTNRQLLDNGTLYVARFNEDGSGDWLPLVQGQGGLTVRNGFFTQADVLVNTRAAADILGATPMDRPEWVAVDPHSREVYVTLTNNIERGIKTDQPLNAANPRCENHHGQILRWREQGDNPTAIQFTWEIFLLAGKTDSPEVPHNERGTIIGDVFSSPDGLWFDADGRLWIETDFDDGEEPYTRMGTNQLLCANTDTREVKRFLVGPRGCEITGLTATPDGKTLWLNIQHPGLSYPASDGKTRPRSTTVVVTKRDGGVIGS</sequence>
<dbReference type="InterPro" id="IPR008557">
    <property type="entry name" value="PhoX"/>
</dbReference>
<dbReference type="PANTHER" id="PTHR35399">
    <property type="entry name" value="SLR8030 PROTEIN"/>
    <property type="match status" value="1"/>
</dbReference>
<feature type="region of interest" description="Disordered" evidence="1">
    <location>
        <begin position="1"/>
        <end position="22"/>
    </location>
</feature>
<dbReference type="STRING" id="498211.CJA_0844"/>
<evidence type="ECO:0000313" key="3">
    <source>
        <dbReference type="Proteomes" id="UP000001036"/>
    </source>
</evidence>
<dbReference type="KEGG" id="cja:CJA_0844"/>
<evidence type="ECO:0000256" key="1">
    <source>
        <dbReference type="SAM" id="MobiDB-lite"/>
    </source>
</evidence>
<reference evidence="2 3" key="1">
    <citation type="journal article" date="2008" name="J. Bacteriol.">
        <title>Insights into plant cell wall degradation from the genome sequence of the soil bacterium Cellvibrio japonicus.</title>
        <authorList>
            <person name="Deboy R.T."/>
            <person name="Mongodin E.F."/>
            <person name="Fouts D.E."/>
            <person name="Tailford L.E."/>
            <person name="Khouri H."/>
            <person name="Emerson J.B."/>
            <person name="Mohamoud Y."/>
            <person name="Watkins K."/>
            <person name="Henrissat B."/>
            <person name="Gilbert H.J."/>
            <person name="Nelson K.E."/>
        </authorList>
    </citation>
    <scope>NUCLEOTIDE SEQUENCE [LARGE SCALE GENOMIC DNA]</scope>
    <source>
        <strain evidence="2 3">Ueda107</strain>
    </source>
</reference>
<organism evidence="2 3">
    <name type="scientific">Cellvibrio japonicus (strain Ueda107)</name>
    <name type="common">Pseudomonas fluorescens subsp. cellulosa</name>
    <dbReference type="NCBI Taxonomy" id="498211"/>
    <lineage>
        <taxon>Bacteria</taxon>
        <taxon>Pseudomonadati</taxon>
        <taxon>Pseudomonadota</taxon>
        <taxon>Gammaproteobacteria</taxon>
        <taxon>Cellvibrionales</taxon>
        <taxon>Cellvibrionaceae</taxon>
        <taxon>Cellvibrio</taxon>
    </lineage>
</organism>